<evidence type="ECO:0000259" key="1">
    <source>
        <dbReference type="Pfam" id="PF22706"/>
    </source>
</evidence>
<feature type="non-terminal residue" evidence="2">
    <location>
        <position position="164"/>
    </location>
</feature>
<dbReference type="SUPFAM" id="SSF158832">
    <property type="entry name" value="Tex N-terminal region-like"/>
    <property type="match status" value="1"/>
</dbReference>
<accession>X1T6I5</accession>
<protein>
    <recommendedName>
        <fullName evidence="1">Tex-like central region domain-containing protein</fullName>
    </recommendedName>
</protein>
<dbReference type="Gene3D" id="1.10.10.650">
    <property type="entry name" value="RuvA domain 2-like"/>
    <property type="match status" value="1"/>
</dbReference>
<reference evidence="2" key="1">
    <citation type="journal article" date="2014" name="Front. Microbiol.">
        <title>High frequency of phylogenetically diverse reductive dehalogenase-homologous genes in deep subseafloor sedimentary metagenomes.</title>
        <authorList>
            <person name="Kawai M."/>
            <person name="Futagami T."/>
            <person name="Toyoda A."/>
            <person name="Takaki Y."/>
            <person name="Nishi S."/>
            <person name="Hori S."/>
            <person name="Arai W."/>
            <person name="Tsubouchi T."/>
            <person name="Morono Y."/>
            <person name="Uchiyama I."/>
            <person name="Ito T."/>
            <person name="Fujiyama A."/>
            <person name="Inagaki F."/>
            <person name="Takami H."/>
        </authorList>
    </citation>
    <scope>NUCLEOTIDE SEQUENCE</scope>
    <source>
        <strain evidence="2">Expedition CK06-06</strain>
    </source>
</reference>
<dbReference type="Gene3D" id="1.10.3500.10">
    <property type="entry name" value="Tex N-terminal region-like"/>
    <property type="match status" value="1"/>
</dbReference>
<dbReference type="AlphaFoldDB" id="X1T6I5"/>
<organism evidence="2">
    <name type="scientific">marine sediment metagenome</name>
    <dbReference type="NCBI Taxonomy" id="412755"/>
    <lineage>
        <taxon>unclassified sequences</taxon>
        <taxon>metagenomes</taxon>
        <taxon>ecological metagenomes</taxon>
    </lineage>
</organism>
<evidence type="ECO:0000313" key="2">
    <source>
        <dbReference type="EMBL" id="GAI75629.1"/>
    </source>
</evidence>
<sequence length="164" mass="18755">MLKSIGKQGKLNPDLESRIKAADNLTEVEDLYLPYKPKKKTRASVARENGLEPLARIILKQKEVMIHEKAGEFISEKVPTAEQALQGARDIVAEWINENKQARDHVRRHFAREAQLTARVVPSMESEGIKYKDYFDFSGALDKCPSHRILALFRGEKEKVLRLD</sequence>
<gene>
    <name evidence="2" type="ORF">S12H4_13489</name>
</gene>
<dbReference type="InterPro" id="IPR055179">
    <property type="entry name" value="Tex-like_central_region"/>
</dbReference>
<feature type="domain" description="Tex-like central region" evidence="1">
    <location>
        <begin position="67"/>
        <end position="163"/>
    </location>
</feature>
<dbReference type="InterPro" id="IPR023319">
    <property type="entry name" value="Tex-like_HTH_dom_sf"/>
</dbReference>
<name>X1T6I5_9ZZZZ</name>
<comment type="caution">
    <text evidence="2">The sequence shown here is derived from an EMBL/GenBank/DDBJ whole genome shotgun (WGS) entry which is preliminary data.</text>
</comment>
<dbReference type="Pfam" id="PF22706">
    <property type="entry name" value="Tex_central_region"/>
    <property type="match status" value="1"/>
</dbReference>
<dbReference type="EMBL" id="BARW01006423">
    <property type="protein sequence ID" value="GAI75629.1"/>
    <property type="molecule type" value="Genomic_DNA"/>
</dbReference>
<proteinExistence type="predicted"/>
<dbReference type="InterPro" id="IPR023323">
    <property type="entry name" value="Tex-like_dom_sf"/>
</dbReference>